<protein>
    <recommendedName>
        <fullName evidence="4">TIGR03067 domain-containing protein</fullName>
    </recommendedName>
</protein>
<dbReference type="OrthoDB" id="290953at2"/>
<evidence type="ECO:0008006" key="4">
    <source>
        <dbReference type="Google" id="ProtNLM"/>
    </source>
</evidence>
<gene>
    <name evidence="2" type="ORF">C1280_15345</name>
</gene>
<name>A0A2Z3H3Q8_9BACT</name>
<evidence type="ECO:0000313" key="3">
    <source>
        <dbReference type="Proteomes" id="UP000245802"/>
    </source>
</evidence>
<dbReference type="KEGG" id="gog:C1280_15345"/>
<dbReference type="RefSeq" id="WP_010042714.1">
    <property type="nucleotide sequence ID" value="NZ_CP025958.1"/>
</dbReference>
<dbReference type="Proteomes" id="UP000245802">
    <property type="component" value="Chromosome"/>
</dbReference>
<dbReference type="AlphaFoldDB" id="A0A2Z3H3Q8"/>
<sequence length="143" mass="15189">MRTMFGLGLAAVLGLAFGGVSRAEDEVGPHKGPVVEWGDEEFHLEVVADAKTGDVTVYVYGNHNDLHKGRAMPIDAKALTLALKTTEPATTVKLEAKPAKDDPKGQSSVFTGKSDAFKTDKKLVGTISGKVGTKPYSGDFKQK</sequence>
<keyword evidence="1" id="KW-0732">Signal</keyword>
<feature type="chain" id="PRO_5016447034" description="TIGR03067 domain-containing protein" evidence="1">
    <location>
        <begin position="24"/>
        <end position="143"/>
    </location>
</feature>
<proteinExistence type="predicted"/>
<keyword evidence="3" id="KW-1185">Reference proteome</keyword>
<reference evidence="2 3" key="1">
    <citation type="submission" date="2018-01" db="EMBL/GenBank/DDBJ databases">
        <title>G. obscuriglobus.</title>
        <authorList>
            <person name="Franke J."/>
            <person name="Blomberg W."/>
            <person name="Selmecki A."/>
        </authorList>
    </citation>
    <scope>NUCLEOTIDE SEQUENCE [LARGE SCALE GENOMIC DNA]</scope>
    <source>
        <strain evidence="2 3">DSM 5831</strain>
    </source>
</reference>
<feature type="signal peptide" evidence="1">
    <location>
        <begin position="1"/>
        <end position="23"/>
    </location>
</feature>
<accession>A0A2Z3H3Q8</accession>
<dbReference type="EMBL" id="CP025958">
    <property type="protein sequence ID" value="AWM38226.1"/>
    <property type="molecule type" value="Genomic_DNA"/>
</dbReference>
<organism evidence="2 3">
    <name type="scientific">Gemmata obscuriglobus</name>
    <dbReference type="NCBI Taxonomy" id="114"/>
    <lineage>
        <taxon>Bacteria</taxon>
        <taxon>Pseudomonadati</taxon>
        <taxon>Planctomycetota</taxon>
        <taxon>Planctomycetia</taxon>
        <taxon>Gemmatales</taxon>
        <taxon>Gemmataceae</taxon>
        <taxon>Gemmata</taxon>
    </lineage>
</organism>
<evidence type="ECO:0000256" key="1">
    <source>
        <dbReference type="SAM" id="SignalP"/>
    </source>
</evidence>
<evidence type="ECO:0000313" key="2">
    <source>
        <dbReference type="EMBL" id="AWM38226.1"/>
    </source>
</evidence>